<dbReference type="EMBL" id="CAADFV010000225">
    <property type="protein sequence ID" value="VFK69985.1"/>
    <property type="molecule type" value="Genomic_DNA"/>
</dbReference>
<dbReference type="InterPro" id="IPR010260">
    <property type="entry name" value="AlpA"/>
</dbReference>
<dbReference type="PANTHER" id="PTHR36154:SF1">
    <property type="entry name" value="DNA-BINDING TRANSCRIPTIONAL ACTIVATOR ALPA"/>
    <property type="match status" value="1"/>
</dbReference>
<evidence type="ECO:0000313" key="1">
    <source>
        <dbReference type="EMBL" id="VFK60524.1"/>
    </source>
</evidence>
<protein>
    <submittedName>
        <fullName evidence="2">Transcriptional regulator, AlpA family</fullName>
    </submittedName>
</protein>
<dbReference type="InterPro" id="IPR052931">
    <property type="entry name" value="Prophage_regulatory_activator"/>
</dbReference>
<dbReference type="AlphaFoldDB" id="A0A451AVD0"/>
<evidence type="ECO:0000313" key="2">
    <source>
        <dbReference type="EMBL" id="VFK69985.1"/>
    </source>
</evidence>
<reference evidence="2" key="1">
    <citation type="submission" date="2019-02" db="EMBL/GenBank/DDBJ databases">
        <authorList>
            <person name="Gruber-Vodicka R. H."/>
            <person name="Seah K. B. B."/>
        </authorList>
    </citation>
    <scope>NUCLEOTIDE SEQUENCE</scope>
    <source>
        <strain evidence="2">BECK_BY2</strain>
        <strain evidence="1">BECK_BY3</strain>
    </source>
</reference>
<dbReference type="Pfam" id="PF05930">
    <property type="entry name" value="Phage_AlpA"/>
    <property type="match status" value="1"/>
</dbReference>
<dbReference type="EMBL" id="CAADFY010000218">
    <property type="protein sequence ID" value="VFK60524.1"/>
    <property type="molecule type" value="Genomic_DNA"/>
</dbReference>
<sequence length="75" mass="8689">MAHTILRKNELTNKIKISRSHTENRLNPKSPYYDPTFPRPIKLGNGARSVGFLESDVDRWIEQQIRLSHASSNQE</sequence>
<name>A0A451AVD0_9GAMM</name>
<accession>A0A451AVD0</accession>
<proteinExistence type="predicted"/>
<organism evidence="2">
    <name type="scientific">Candidatus Kentrum sp. TUN</name>
    <dbReference type="NCBI Taxonomy" id="2126343"/>
    <lineage>
        <taxon>Bacteria</taxon>
        <taxon>Pseudomonadati</taxon>
        <taxon>Pseudomonadota</taxon>
        <taxon>Gammaproteobacteria</taxon>
        <taxon>Candidatus Kentrum</taxon>
    </lineage>
</organism>
<dbReference type="PANTHER" id="PTHR36154">
    <property type="entry name" value="DNA-BINDING TRANSCRIPTIONAL ACTIVATOR ALPA"/>
    <property type="match status" value="1"/>
</dbReference>
<gene>
    <name evidence="2" type="ORF">BECKTUN1418E_GA0071001_12252</name>
    <name evidence="1" type="ORF">BECKTUN1418F_GA0071002_12182</name>
</gene>